<dbReference type="PANTHER" id="PTHR47627">
    <property type="entry name" value="RUBREDOXIN"/>
    <property type="match status" value="1"/>
</dbReference>
<evidence type="ECO:0000256" key="1">
    <source>
        <dbReference type="ARBA" id="ARBA00022448"/>
    </source>
</evidence>
<dbReference type="PROSITE" id="PS50903">
    <property type="entry name" value="RUBREDOXIN_LIKE"/>
    <property type="match status" value="1"/>
</dbReference>
<proteinExistence type="inferred from homology"/>
<dbReference type="GO" id="GO:0005506">
    <property type="term" value="F:iron ion binding"/>
    <property type="evidence" value="ECO:0007669"/>
    <property type="project" value="UniProtKB-UniRule"/>
</dbReference>
<dbReference type="PRINTS" id="PR00163">
    <property type="entry name" value="RUBREDOXIN"/>
</dbReference>
<reference evidence="7 8" key="1">
    <citation type="journal article" date="2015" name="Microbiome">
        <title>Genomic resolution of linkages in carbon, nitrogen, and sulfur cycling among widespread estuary sediment bacteria.</title>
        <authorList>
            <person name="Baker B.J."/>
            <person name="Lazar C.S."/>
            <person name="Teske A.P."/>
            <person name="Dick G.J."/>
        </authorList>
    </citation>
    <scope>NUCLEOTIDE SEQUENCE [LARGE SCALE GENOMIC DNA]</scope>
    <source>
        <strain evidence="7">SM23_60</strain>
    </source>
</reference>
<dbReference type="Gene3D" id="2.20.28.10">
    <property type="match status" value="1"/>
</dbReference>
<dbReference type="InterPro" id="IPR018527">
    <property type="entry name" value="Rubredoxin_Fe_BS"/>
</dbReference>
<dbReference type="Proteomes" id="UP000051096">
    <property type="component" value="Unassembled WGS sequence"/>
</dbReference>
<keyword evidence="4 5" id="KW-0408">Iron</keyword>
<feature type="domain" description="Rubredoxin-like" evidence="6">
    <location>
        <begin position="1"/>
        <end position="52"/>
    </location>
</feature>
<dbReference type="CDD" id="cd00730">
    <property type="entry name" value="rubredoxin"/>
    <property type="match status" value="1"/>
</dbReference>
<keyword evidence="3 5" id="KW-0249">Electron transport</keyword>
<evidence type="ECO:0000256" key="5">
    <source>
        <dbReference type="RuleBase" id="RU003820"/>
    </source>
</evidence>
<dbReference type="AlphaFoldDB" id="A0A0S8G4L7"/>
<organism evidence="7 8">
    <name type="scientific">candidate division WOR_3 bacterium SM23_60</name>
    <dbReference type="NCBI Taxonomy" id="1703780"/>
    <lineage>
        <taxon>Bacteria</taxon>
        <taxon>Bacteria division WOR-3</taxon>
    </lineage>
</organism>
<evidence type="ECO:0000256" key="4">
    <source>
        <dbReference type="ARBA" id="ARBA00023004"/>
    </source>
</evidence>
<evidence type="ECO:0000313" key="7">
    <source>
        <dbReference type="EMBL" id="KPK67742.1"/>
    </source>
</evidence>
<evidence type="ECO:0000256" key="3">
    <source>
        <dbReference type="ARBA" id="ARBA00022982"/>
    </source>
</evidence>
<comment type="cofactor">
    <cofactor evidence="5">
        <name>Fe(3+)</name>
        <dbReference type="ChEBI" id="CHEBI:29034"/>
    </cofactor>
</comment>
<dbReference type="Pfam" id="PF00301">
    <property type="entry name" value="Rubredoxin"/>
    <property type="match status" value="1"/>
</dbReference>
<protein>
    <recommendedName>
        <fullName evidence="5">Rubredoxin</fullName>
    </recommendedName>
</protein>
<comment type="similarity">
    <text evidence="5">Belongs to the rubredoxin family.</text>
</comment>
<dbReference type="GO" id="GO:0043448">
    <property type="term" value="P:alkane catabolic process"/>
    <property type="evidence" value="ECO:0007669"/>
    <property type="project" value="TreeGrafter"/>
</dbReference>
<dbReference type="InterPro" id="IPR050526">
    <property type="entry name" value="Rubredoxin_ET"/>
</dbReference>
<dbReference type="EMBL" id="LJUO01000202">
    <property type="protein sequence ID" value="KPK67742.1"/>
    <property type="molecule type" value="Genomic_DNA"/>
</dbReference>
<dbReference type="InterPro" id="IPR024934">
    <property type="entry name" value="Rubredoxin-like_dom"/>
</dbReference>
<sequence length="68" mass="8038">MKKWVCTRCDYLYDPEQGDTDHEVEPGTPFNELPDEWVCPECGAKKTRFRVYVERAMWDDAIPEYGGY</sequence>
<gene>
    <name evidence="7" type="ORF">AMJ87_12900</name>
</gene>
<accession>A0A0S8G4L7</accession>
<keyword evidence="1" id="KW-0813">Transport</keyword>
<dbReference type="SUPFAM" id="SSF57802">
    <property type="entry name" value="Rubredoxin-like"/>
    <property type="match status" value="1"/>
</dbReference>
<evidence type="ECO:0000256" key="2">
    <source>
        <dbReference type="ARBA" id="ARBA00022723"/>
    </source>
</evidence>
<evidence type="ECO:0000313" key="8">
    <source>
        <dbReference type="Proteomes" id="UP000051096"/>
    </source>
</evidence>
<dbReference type="InterPro" id="IPR024935">
    <property type="entry name" value="Rubredoxin_dom"/>
</dbReference>
<dbReference type="FunFam" id="2.20.28.10:FF:000001">
    <property type="entry name" value="Rubredoxin"/>
    <property type="match status" value="1"/>
</dbReference>
<comment type="caution">
    <text evidence="7">The sequence shown here is derived from an EMBL/GenBank/DDBJ whole genome shotgun (WGS) entry which is preliminary data.</text>
</comment>
<name>A0A0S8G4L7_UNCW3</name>
<dbReference type="PROSITE" id="PS00202">
    <property type="entry name" value="RUBREDOXIN"/>
    <property type="match status" value="1"/>
</dbReference>
<dbReference type="GO" id="GO:0009055">
    <property type="term" value="F:electron transfer activity"/>
    <property type="evidence" value="ECO:0007669"/>
    <property type="project" value="TreeGrafter"/>
</dbReference>
<evidence type="ECO:0000259" key="6">
    <source>
        <dbReference type="PROSITE" id="PS50903"/>
    </source>
</evidence>
<keyword evidence="2 5" id="KW-0479">Metal-binding</keyword>
<dbReference type="PANTHER" id="PTHR47627:SF1">
    <property type="entry name" value="RUBREDOXIN-1-RELATED"/>
    <property type="match status" value="1"/>
</dbReference>